<dbReference type="PANTHER" id="PTHR11908:SF123">
    <property type="entry name" value="ALDEHYDE OXIDOREDUCTASE MOLYBDENUM-BINDING SUBUNIT PAOC"/>
    <property type="match status" value="1"/>
</dbReference>
<dbReference type="InterPro" id="IPR049648">
    <property type="entry name" value="PaoC-like"/>
</dbReference>
<evidence type="ECO:0000259" key="1">
    <source>
        <dbReference type="SMART" id="SM01008"/>
    </source>
</evidence>
<protein>
    <submittedName>
        <fullName evidence="2">Xanthine dehydrogenase family protein molybdopterin-binding subunit</fullName>
    </submittedName>
</protein>
<feature type="domain" description="Aldehyde oxidase/xanthine dehydrogenase a/b hammerhead" evidence="1">
    <location>
        <begin position="32"/>
        <end position="138"/>
    </location>
</feature>
<dbReference type="RefSeq" id="WP_207417935.1">
    <property type="nucleotide sequence ID" value="NZ_CP061177.1"/>
</dbReference>
<evidence type="ECO:0000313" key="2">
    <source>
        <dbReference type="EMBL" id="MBO1080112.1"/>
    </source>
</evidence>
<comment type="caution">
    <text evidence="2">The sequence shown here is derived from an EMBL/GenBank/DDBJ whole genome shotgun (WGS) entry which is preliminary data.</text>
</comment>
<dbReference type="InterPro" id="IPR008274">
    <property type="entry name" value="AldOxase/xan_DH_MoCoBD1"/>
</dbReference>
<keyword evidence="3" id="KW-1185">Reference proteome</keyword>
<dbReference type="SMART" id="SM01008">
    <property type="entry name" value="Ald_Xan_dh_C"/>
    <property type="match status" value="1"/>
</dbReference>
<dbReference type="NCBIfam" id="NF041671">
    <property type="entry name" value="peri_hyde_PaoC"/>
    <property type="match status" value="1"/>
</dbReference>
<reference evidence="2 3" key="1">
    <citation type="submission" date="2020-09" db="EMBL/GenBank/DDBJ databases">
        <title>Roseomonas.</title>
        <authorList>
            <person name="Zhu W."/>
        </authorList>
    </citation>
    <scope>NUCLEOTIDE SEQUENCE [LARGE SCALE GENOMIC DNA]</scope>
    <source>
        <strain evidence="2 3">573</strain>
    </source>
</reference>
<dbReference type="SUPFAM" id="SSF54665">
    <property type="entry name" value="CO dehydrogenase molybdoprotein N-domain-like"/>
    <property type="match status" value="1"/>
</dbReference>
<dbReference type="Pfam" id="PF20256">
    <property type="entry name" value="MoCoBD_2"/>
    <property type="match status" value="1"/>
</dbReference>
<proteinExistence type="predicted"/>
<dbReference type="SUPFAM" id="SSF56003">
    <property type="entry name" value="Molybdenum cofactor-binding domain"/>
    <property type="match status" value="1"/>
</dbReference>
<name>A0ABS3KRP2_9PROT</name>
<dbReference type="InterPro" id="IPR046867">
    <property type="entry name" value="AldOxase/xan_DH_MoCoBD2"/>
</dbReference>
<dbReference type="Pfam" id="PF01315">
    <property type="entry name" value="Ald_Xan_dh_C"/>
    <property type="match status" value="1"/>
</dbReference>
<evidence type="ECO:0000313" key="3">
    <source>
        <dbReference type="Proteomes" id="UP001518989"/>
    </source>
</evidence>
<dbReference type="InterPro" id="IPR037165">
    <property type="entry name" value="AldOxase/xan_DH_Mopterin-bd_sf"/>
</dbReference>
<gene>
    <name evidence="2" type="ORF">IAI61_13815</name>
</gene>
<dbReference type="Gene3D" id="3.30.365.10">
    <property type="entry name" value="Aldehyde oxidase/xanthine dehydrogenase, molybdopterin binding domain"/>
    <property type="match status" value="4"/>
</dbReference>
<dbReference type="EMBL" id="JACTNG010000007">
    <property type="protein sequence ID" value="MBO1080112.1"/>
    <property type="molecule type" value="Genomic_DNA"/>
</dbReference>
<dbReference type="InterPro" id="IPR016208">
    <property type="entry name" value="Ald_Oxase/xanthine_DH-like"/>
</dbReference>
<dbReference type="Gene3D" id="3.90.1170.50">
    <property type="entry name" value="Aldehyde oxidase/xanthine dehydrogenase, a/b hammerhead"/>
    <property type="match status" value="1"/>
</dbReference>
<organism evidence="2 3">
    <name type="scientific">Roseomonas haemaphysalidis</name>
    <dbReference type="NCBI Taxonomy" id="2768162"/>
    <lineage>
        <taxon>Bacteria</taxon>
        <taxon>Pseudomonadati</taxon>
        <taxon>Pseudomonadota</taxon>
        <taxon>Alphaproteobacteria</taxon>
        <taxon>Acetobacterales</taxon>
        <taxon>Roseomonadaceae</taxon>
        <taxon>Roseomonas</taxon>
    </lineage>
</organism>
<dbReference type="PANTHER" id="PTHR11908">
    <property type="entry name" value="XANTHINE DEHYDROGENASE"/>
    <property type="match status" value="1"/>
</dbReference>
<dbReference type="InterPro" id="IPR000674">
    <property type="entry name" value="Ald_Oxase/Xan_DH_a/b"/>
</dbReference>
<accession>A0ABS3KRP2</accession>
<dbReference type="InterPro" id="IPR036856">
    <property type="entry name" value="Ald_Oxase/Xan_DH_a/b_sf"/>
</dbReference>
<dbReference type="Pfam" id="PF02738">
    <property type="entry name" value="MoCoBD_1"/>
    <property type="match status" value="1"/>
</dbReference>
<sequence length="732" mass="77538">MKFDTPAGSNPIDQLKVIGQPLDRIDGPLKTTGRAPYAYERHDVVSHQAYGYVIPAGIAKGRITAMRLDAARAAPGVLAIVTAENAGPLGKGSKNIAKLLGGPEVDHYHQAIGLVVAESFEQARAAAQLVEVDYAAGEGAFDLSAAKQAGIGPSEASPDTTVGDFAAAFAAAPVTLDATYTTPDQSHAMMEPHASIAAWDGDKVVVWTSNQMIAWTTEDLAKTLKMPEEKVRLISPFIGGGFGGKLFLRADTVLAALGARAAGRPVKVALTRPVMANNTTHRPATIQRIRIGAEKDGRITAIAHEGWSGNLPDGEPENAVDQTKLLYAGANRLIGNRLAELDLPEGNAMRAPGEAPGLMALEIAMDEMAEKLGMDPVEFRIRNDTQVDPEQPDRRFSQRQLVECLRQGAQRFGWDRRDARPAARREGDWLVGLGVASGFRKNMVMKSGARVRLDRQGVVTVETDMTDIGTGSYTIIAQTAAEMMGVGMDKVVVRLGDSSFPVSAGSGGQWGANSATAGVYAACVKLREAVAQKVGLNSADAAFADGVVRLGNRSVPLGDAAAGGELVAEDTMEYGDLGKRFQQATFAGHFVEAAVHSMTGEVRVRRMLAVCAAGRILNPKSARSQVIGAMTMGLGAALMEELAVDKRHGFFVNHDLAGYEVPVHADVPHQEVVFLDETDPVSSPMKAKGVGELGLCGVGAAIANAVYNATGIRVRDYPITLDKLIDRLPQLA</sequence>
<dbReference type="Proteomes" id="UP001518989">
    <property type="component" value="Unassembled WGS sequence"/>
</dbReference>